<organism evidence="12">
    <name type="scientific">Guillardia theta (strain CCMP2712)</name>
    <name type="common">Cryptophyte</name>
    <dbReference type="NCBI Taxonomy" id="905079"/>
    <lineage>
        <taxon>Eukaryota</taxon>
        <taxon>Cryptophyceae</taxon>
        <taxon>Pyrenomonadales</taxon>
        <taxon>Geminigeraceae</taxon>
        <taxon>Guillardia</taxon>
    </lineage>
</organism>
<dbReference type="EC" id="2.7.11.22" evidence="2"/>
<comment type="similarity">
    <text evidence="1">Belongs to the protein kinase superfamily. CMGC Ser/Thr protein kinase family. CDC2/CDKX subfamily.</text>
</comment>
<dbReference type="eggNOG" id="KOG0663">
    <property type="taxonomic scope" value="Eukaryota"/>
</dbReference>
<dbReference type="Gene3D" id="1.10.510.10">
    <property type="entry name" value="Transferase(Phosphotransferase) domain 1"/>
    <property type="match status" value="1"/>
</dbReference>
<sequence>MEVRGSVSVGGYARGGKRGEGSYGEVFSAQEETTGHARALKRVRMEKEKEGFPLTALREIALLRRLRHPHIVSLIDVAVGPRPDRVFLVFEYCDHDLASLLDSSPSPPFSEGEVKRLLLQLLDAVAFMHEQWVLHRDIKMSNLLYSHGSLKLCDLGLAREFGTPLVPYTPKVVTLWYRAPELLLGAKTYSSAIDLWACGGIMGELLLHAPILPGRNEREQLLLTYELLGSPNETIWPGYSSLPHLALFSIPHQPYNNISQRFPSLSSAGRELLNSLLTYDPDKRPSAREAIKHDYFRERPIPKCVDAMPSEPWEGTAASAAPGRRSEEPAGRSYREQAKR</sequence>
<evidence type="ECO:0000256" key="10">
    <source>
        <dbReference type="SAM" id="MobiDB-lite"/>
    </source>
</evidence>
<dbReference type="SMART" id="SM00220">
    <property type="entry name" value="S_TKc"/>
    <property type="match status" value="1"/>
</dbReference>
<evidence type="ECO:0000256" key="8">
    <source>
        <dbReference type="ARBA" id="ARBA00047811"/>
    </source>
</evidence>
<evidence type="ECO:0000256" key="6">
    <source>
        <dbReference type="ARBA" id="ARBA00022777"/>
    </source>
</evidence>
<dbReference type="Gene3D" id="3.30.200.20">
    <property type="entry name" value="Phosphorylase Kinase, domain 1"/>
    <property type="match status" value="1"/>
</dbReference>
<evidence type="ECO:0000256" key="1">
    <source>
        <dbReference type="ARBA" id="ARBA00006485"/>
    </source>
</evidence>
<comment type="catalytic activity">
    <reaction evidence="8">
        <text>L-threonyl-[protein] + ATP = O-phospho-L-threonyl-[protein] + ADP + H(+)</text>
        <dbReference type="Rhea" id="RHEA:46608"/>
        <dbReference type="Rhea" id="RHEA-COMP:11060"/>
        <dbReference type="Rhea" id="RHEA-COMP:11605"/>
        <dbReference type="ChEBI" id="CHEBI:15378"/>
        <dbReference type="ChEBI" id="CHEBI:30013"/>
        <dbReference type="ChEBI" id="CHEBI:30616"/>
        <dbReference type="ChEBI" id="CHEBI:61977"/>
        <dbReference type="ChEBI" id="CHEBI:456216"/>
        <dbReference type="EC" id="2.7.11.22"/>
    </reaction>
</comment>
<dbReference type="GO" id="GO:0005634">
    <property type="term" value="C:nucleus"/>
    <property type="evidence" value="ECO:0007669"/>
    <property type="project" value="TreeGrafter"/>
</dbReference>
<keyword evidence="14" id="KW-1185">Reference proteome</keyword>
<dbReference type="GO" id="GO:0005524">
    <property type="term" value="F:ATP binding"/>
    <property type="evidence" value="ECO:0007669"/>
    <property type="project" value="UniProtKB-KW"/>
</dbReference>
<dbReference type="OrthoDB" id="1732493at2759"/>
<dbReference type="RefSeq" id="XP_005827003.1">
    <property type="nucleotide sequence ID" value="XM_005826946.1"/>
</dbReference>
<dbReference type="Proteomes" id="UP000011087">
    <property type="component" value="Unassembled WGS sequence"/>
</dbReference>
<keyword evidence="5" id="KW-0547">Nucleotide-binding</keyword>
<dbReference type="OMA" id="TEPGHAM"/>
<dbReference type="HOGENOM" id="CLU_000288_181_1_1"/>
<dbReference type="FunFam" id="3.30.200.20:FF:000124">
    <property type="entry name" value="Cyclin-dependent kinase 4"/>
    <property type="match status" value="1"/>
</dbReference>
<dbReference type="GO" id="GO:0004693">
    <property type="term" value="F:cyclin-dependent protein serine/threonine kinase activity"/>
    <property type="evidence" value="ECO:0007669"/>
    <property type="project" value="UniProtKB-EC"/>
</dbReference>
<evidence type="ECO:0000256" key="5">
    <source>
        <dbReference type="ARBA" id="ARBA00022741"/>
    </source>
</evidence>
<evidence type="ECO:0000259" key="11">
    <source>
        <dbReference type="PROSITE" id="PS50011"/>
    </source>
</evidence>
<dbReference type="AlphaFoldDB" id="L1IUW0"/>
<evidence type="ECO:0000313" key="13">
    <source>
        <dbReference type="EnsemblProtists" id="EKX40023"/>
    </source>
</evidence>
<reference evidence="13" key="3">
    <citation type="submission" date="2015-06" db="UniProtKB">
        <authorList>
            <consortium name="EnsemblProtists"/>
        </authorList>
    </citation>
    <scope>IDENTIFICATION</scope>
</reference>
<dbReference type="EnsemblProtists" id="EKX40023">
    <property type="protein sequence ID" value="EKX40023"/>
    <property type="gene ID" value="GUITHDRAFT_158373"/>
</dbReference>
<dbReference type="PANTHER" id="PTHR24056:SF107">
    <property type="entry name" value="CYCLIN-DEPENDENT KINASE 11A-RELATED"/>
    <property type="match status" value="1"/>
</dbReference>
<keyword evidence="3" id="KW-0723">Serine/threonine-protein kinase</keyword>
<feature type="domain" description="Protein kinase" evidence="11">
    <location>
        <begin position="12"/>
        <end position="296"/>
    </location>
</feature>
<evidence type="ECO:0000256" key="7">
    <source>
        <dbReference type="ARBA" id="ARBA00022840"/>
    </source>
</evidence>
<evidence type="ECO:0000313" key="14">
    <source>
        <dbReference type="Proteomes" id="UP000011087"/>
    </source>
</evidence>
<dbReference type="STRING" id="905079.L1IUW0"/>
<feature type="compositionally biased region" description="Basic and acidic residues" evidence="10">
    <location>
        <begin position="324"/>
        <end position="340"/>
    </location>
</feature>
<accession>L1IUW0</accession>
<evidence type="ECO:0000256" key="9">
    <source>
        <dbReference type="ARBA" id="ARBA00048367"/>
    </source>
</evidence>
<dbReference type="InterPro" id="IPR050108">
    <property type="entry name" value="CDK"/>
</dbReference>
<dbReference type="PaxDb" id="55529-EKX40023"/>
<dbReference type="InterPro" id="IPR000719">
    <property type="entry name" value="Prot_kinase_dom"/>
</dbReference>
<dbReference type="GO" id="GO:0007346">
    <property type="term" value="P:regulation of mitotic cell cycle"/>
    <property type="evidence" value="ECO:0007669"/>
    <property type="project" value="TreeGrafter"/>
</dbReference>
<keyword evidence="6" id="KW-0418">Kinase</keyword>
<dbReference type="GeneID" id="17296656"/>
<reference evidence="14" key="2">
    <citation type="submission" date="2012-11" db="EMBL/GenBank/DDBJ databases">
        <authorList>
            <person name="Kuo A."/>
            <person name="Curtis B.A."/>
            <person name="Tanifuji G."/>
            <person name="Burki F."/>
            <person name="Gruber A."/>
            <person name="Irimia M."/>
            <person name="Maruyama S."/>
            <person name="Arias M.C."/>
            <person name="Ball S.G."/>
            <person name="Gile G.H."/>
            <person name="Hirakawa Y."/>
            <person name="Hopkins J.F."/>
            <person name="Rensing S.A."/>
            <person name="Schmutz J."/>
            <person name="Symeonidi A."/>
            <person name="Elias M."/>
            <person name="Eveleigh R.J."/>
            <person name="Herman E.K."/>
            <person name="Klute M.J."/>
            <person name="Nakayama T."/>
            <person name="Obornik M."/>
            <person name="Reyes-Prieto A."/>
            <person name="Armbrust E.V."/>
            <person name="Aves S.J."/>
            <person name="Beiko R.G."/>
            <person name="Coutinho P."/>
            <person name="Dacks J.B."/>
            <person name="Durnford D.G."/>
            <person name="Fast N.M."/>
            <person name="Green B.R."/>
            <person name="Grisdale C."/>
            <person name="Hempe F."/>
            <person name="Henrissat B."/>
            <person name="Hoppner M.P."/>
            <person name="Ishida K.-I."/>
            <person name="Kim E."/>
            <person name="Koreny L."/>
            <person name="Kroth P.G."/>
            <person name="Liu Y."/>
            <person name="Malik S.-B."/>
            <person name="Maier U.G."/>
            <person name="McRose D."/>
            <person name="Mock T."/>
            <person name="Neilson J.A."/>
            <person name="Onodera N.T."/>
            <person name="Poole A.M."/>
            <person name="Pritham E.J."/>
            <person name="Richards T.A."/>
            <person name="Rocap G."/>
            <person name="Roy S.W."/>
            <person name="Sarai C."/>
            <person name="Schaack S."/>
            <person name="Shirato S."/>
            <person name="Slamovits C.H."/>
            <person name="Spencer D.F."/>
            <person name="Suzuki S."/>
            <person name="Worden A.Z."/>
            <person name="Zauner S."/>
            <person name="Barry K."/>
            <person name="Bell C."/>
            <person name="Bharti A.K."/>
            <person name="Crow J.A."/>
            <person name="Grimwood J."/>
            <person name="Kramer R."/>
            <person name="Lindquist E."/>
            <person name="Lucas S."/>
            <person name="Salamov A."/>
            <person name="McFadden G.I."/>
            <person name="Lane C.E."/>
            <person name="Keeling P.J."/>
            <person name="Gray M.W."/>
            <person name="Grigoriev I.V."/>
            <person name="Archibald J.M."/>
        </authorList>
    </citation>
    <scope>NUCLEOTIDE SEQUENCE</scope>
    <source>
        <strain evidence="14">CCMP2712</strain>
    </source>
</reference>
<dbReference type="PROSITE" id="PS50011">
    <property type="entry name" value="PROTEIN_KINASE_DOM"/>
    <property type="match status" value="1"/>
</dbReference>
<comment type="catalytic activity">
    <reaction evidence="9">
        <text>L-seryl-[protein] + ATP = O-phospho-L-seryl-[protein] + ADP + H(+)</text>
        <dbReference type="Rhea" id="RHEA:17989"/>
        <dbReference type="Rhea" id="RHEA-COMP:9863"/>
        <dbReference type="Rhea" id="RHEA-COMP:11604"/>
        <dbReference type="ChEBI" id="CHEBI:15378"/>
        <dbReference type="ChEBI" id="CHEBI:29999"/>
        <dbReference type="ChEBI" id="CHEBI:30616"/>
        <dbReference type="ChEBI" id="CHEBI:83421"/>
        <dbReference type="ChEBI" id="CHEBI:456216"/>
        <dbReference type="EC" id="2.7.11.22"/>
    </reaction>
</comment>
<keyword evidence="7" id="KW-0067">ATP-binding</keyword>
<reference evidence="12 14" key="1">
    <citation type="journal article" date="2012" name="Nature">
        <title>Algal genomes reveal evolutionary mosaicism and the fate of nucleomorphs.</title>
        <authorList>
            <consortium name="DOE Joint Genome Institute"/>
            <person name="Curtis B.A."/>
            <person name="Tanifuji G."/>
            <person name="Burki F."/>
            <person name="Gruber A."/>
            <person name="Irimia M."/>
            <person name="Maruyama S."/>
            <person name="Arias M.C."/>
            <person name="Ball S.G."/>
            <person name="Gile G.H."/>
            <person name="Hirakawa Y."/>
            <person name="Hopkins J.F."/>
            <person name="Kuo A."/>
            <person name="Rensing S.A."/>
            <person name="Schmutz J."/>
            <person name="Symeonidi A."/>
            <person name="Elias M."/>
            <person name="Eveleigh R.J."/>
            <person name="Herman E.K."/>
            <person name="Klute M.J."/>
            <person name="Nakayama T."/>
            <person name="Obornik M."/>
            <person name="Reyes-Prieto A."/>
            <person name="Armbrust E.V."/>
            <person name="Aves S.J."/>
            <person name="Beiko R.G."/>
            <person name="Coutinho P."/>
            <person name="Dacks J.B."/>
            <person name="Durnford D.G."/>
            <person name="Fast N.M."/>
            <person name="Green B.R."/>
            <person name="Grisdale C.J."/>
            <person name="Hempel F."/>
            <person name="Henrissat B."/>
            <person name="Hoppner M.P."/>
            <person name="Ishida K."/>
            <person name="Kim E."/>
            <person name="Koreny L."/>
            <person name="Kroth P.G."/>
            <person name="Liu Y."/>
            <person name="Malik S.B."/>
            <person name="Maier U.G."/>
            <person name="McRose D."/>
            <person name="Mock T."/>
            <person name="Neilson J.A."/>
            <person name="Onodera N.T."/>
            <person name="Poole A.M."/>
            <person name="Pritham E.J."/>
            <person name="Richards T.A."/>
            <person name="Rocap G."/>
            <person name="Roy S.W."/>
            <person name="Sarai C."/>
            <person name="Schaack S."/>
            <person name="Shirato S."/>
            <person name="Slamovits C.H."/>
            <person name="Spencer D.F."/>
            <person name="Suzuki S."/>
            <person name="Worden A.Z."/>
            <person name="Zauner S."/>
            <person name="Barry K."/>
            <person name="Bell C."/>
            <person name="Bharti A.K."/>
            <person name="Crow J.A."/>
            <person name="Grimwood J."/>
            <person name="Kramer R."/>
            <person name="Lindquist E."/>
            <person name="Lucas S."/>
            <person name="Salamov A."/>
            <person name="McFadden G.I."/>
            <person name="Lane C.E."/>
            <person name="Keeling P.J."/>
            <person name="Gray M.W."/>
            <person name="Grigoriev I.V."/>
            <person name="Archibald J.M."/>
        </authorList>
    </citation>
    <scope>NUCLEOTIDE SEQUENCE</scope>
    <source>
        <strain evidence="12 14">CCMP2712</strain>
    </source>
</reference>
<evidence type="ECO:0000313" key="12">
    <source>
        <dbReference type="EMBL" id="EKX40023.1"/>
    </source>
</evidence>
<evidence type="ECO:0000256" key="3">
    <source>
        <dbReference type="ARBA" id="ARBA00022527"/>
    </source>
</evidence>
<evidence type="ECO:0000256" key="2">
    <source>
        <dbReference type="ARBA" id="ARBA00012425"/>
    </source>
</evidence>
<dbReference type="Pfam" id="PF00069">
    <property type="entry name" value="Pkinase"/>
    <property type="match status" value="1"/>
</dbReference>
<name>L1IUW0_GUITC</name>
<dbReference type="KEGG" id="gtt:GUITHDRAFT_158373"/>
<proteinExistence type="inferred from homology"/>
<evidence type="ECO:0000256" key="4">
    <source>
        <dbReference type="ARBA" id="ARBA00022679"/>
    </source>
</evidence>
<dbReference type="SUPFAM" id="SSF56112">
    <property type="entry name" value="Protein kinase-like (PK-like)"/>
    <property type="match status" value="1"/>
</dbReference>
<dbReference type="EMBL" id="JH993035">
    <property type="protein sequence ID" value="EKX40023.1"/>
    <property type="molecule type" value="Genomic_DNA"/>
</dbReference>
<gene>
    <name evidence="12" type="ORF">GUITHDRAFT_158373</name>
</gene>
<dbReference type="PROSITE" id="PS00108">
    <property type="entry name" value="PROTEIN_KINASE_ST"/>
    <property type="match status" value="1"/>
</dbReference>
<dbReference type="PANTHER" id="PTHR24056">
    <property type="entry name" value="CELL DIVISION PROTEIN KINASE"/>
    <property type="match status" value="1"/>
</dbReference>
<protein>
    <recommendedName>
        <fullName evidence="2">cyclin-dependent kinase</fullName>
        <ecNumber evidence="2">2.7.11.22</ecNumber>
    </recommendedName>
</protein>
<dbReference type="InterPro" id="IPR011009">
    <property type="entry name" value="Kinase-like_dom_sf"/>
</dbReference>
<keyword evidence="4" id="KW-0808">Transferase</keyword>
<dbReference type="InterPro" id="IPR008271">
    <property type="entry name" value="Ser/Thr_kinase_AS"/>
</dbReference>
<dbReference type="FunFam" id="1.10.510.10:FF:000533">
    <property type="entry name" value="cyclin-dependent kinase 10"/>
    <property type="match status" value="1"/>
</dbReference>
<feature type="region of interest" description="Disordered" evidence="10">
    <location>
        <begin position="303"/>
        <end position="340"/>
    </location>
</feature>